<evidence type="ECO:0000313" key="2">
    <source>
        <dbReference type="Proteomes" id="UP001140087"/>
    </source>
</evidence>
<name>A0ACC1LDZ0_9FUNG</name>
<comment type="caution">
    <text evidence="1">The sequence shown here is derived from an EMBL/GenBank/DDBJ whole genome shotgun (WGS) entry which is preliminary data.</text>
</comment>
<dbReference type="Proteomes" id="UP001140087">
    <property type="component" value="Unassembled WGS sequence"/>
</dbReference>
<reference evidence="1" key="1">
    <citation type="submission" date="2022-07" db="EMBL/GenBank/DDBJ databases">
        <title>Phylogenomic reconstructions and comparative analyses of Kickxellomycotina fungi.</title>
        <authorList>
            <person name="Reynolds N.K."/>
            <person name="Stajich J.E."/>
            <person name="Barry K."/>
            <person name="Grigoriev I.V."/>
            <person name="Crous P."/>
            <person name="Smith M.E."/>
        </authorList>
    </citation>
    <scope>NUCLEOTIDE SEQUENCE</scope>
    <source>
        <strain evidence="1">BCRC 34780</strain>
    </source>
</reference>
<dbReference type="EMBL" id="JANBUN010000183">
    <property type="protein sequence ID" value="KAJ2806059.1"/>
    <property type="molecule type" value="Genomic_DNA"/>
</dbReference>
<proteinExistence type="predicted"/>
<protein>
    <submittedName>
        <fullName evidence="1">Uncharacterized protein</fullName>
    </submittedName>
</protein>
<accession>A0ACC1LDZ0</accession>
<keyword evidence="2" id="KW-1185">Reference proteome</keyword>
<gene>
    <name evidence="1" type="ORF">H4R21_001029</name>
</gene>
<organism evidence="1 2">
    <name type="scientific">Coemansia helicoidea</name>
    <dbReference type="NCBI Taxonomy" id="1286919"/>
    <lineage>
        <taxon>Eukaryota</taxon>
        <taxon>Fungi</taxon>
        <taxon>Fungi incertae sedis</taxon>
        <taxon>Zoopagomycota</taxon>
        <taxon>Kickxellomycotina</taxon>
        <taxon>Kickxellomycetes</taxon>
        <taxon>Kickxellales</taxon>
        <taxon>Kickxellaceae</taxon>
        <taxon>Coemansia</taxon>
    </lineage>
</organism>
<sequence>MATESGDSGVPLDSLPYIDKEYDDPATRERVLALIQDEMGRLAAPPAPKNPTIFKNSALLRKEYERVRAGQAPPPFDAERYKLEAPSDAAAASVDAWKQAADNAASQLEHQGMRLENLELLQNFGANAWKLSNYQKECLLRSIEAATQRHRDAGAHVNKARKYEQTEAGVKLHDLESRWSDGVRQCLEVQMASSQLRLEIEELERQLAARGPGA</sequence>
<evidence type="ECO:0000313" key="1">
    <source>
        <dbReference type="EMBL" id="KAJ2806059.1"/>
    </source>
</evidence>